<dbReference type="EMBL" id="PFAR01000028">
    <property type="protein sequence ID" value="PIR93136.1"/>
    <property type="molecule type" value="Genomic_DNA"/>
</dbReference>
<comment type="caution">
    <text evidence="1">The sequence shown here is derived from an EMBL/GenBank/DDBJ whole genome shotgun (WGS) entry which is preliminary data.</text>
</comment>
<evidence type="ECO:0000313" key="1">
    <source>
        <dbReference type="EMBL" id="PIR93136.1"/>
    </source>
</evidence>
<protein>
    <submittedName>
        <fullName evidence="1">Uncharacterized protein</fullName>
    </submittedName>
</protein>
<sequence>MRSLSLKYENRSLKYELRSKNFDEKIILLYYLNMTQSNSNNPVTKKELVEVLGTFTEDLLLPAVENIMDNKLGEHTHEMGNMMDQKLAKHTHEMKNYIDSKLAEQKGDIISYIKGDRERDNNWKLKVVEILKRNKLANPKELELLANFVK</sequence>
<dbReference type="AlphaFoldDB" id="A0A2H0V216"/>
<name>A0A2H0V216_9BACT</name>
<accession>A0A2H0V216</accession>
<reference evidence="2" key="1">
    <citation type="submission" date="2017-09" db="EMBL/GenBank/DDBJ databases">
        <title>Depth-based differentiation of microbial function through sediment-hosted aquifers and enrichment of novel symbionts in the deep terrestrial subsurface.</title>
        <authorList>
            <person name="Probst A.J."/>
            <person name="Ladd B."/>
            <person name="Jarett J.K."/>
            <person name="Geller-Mcgrath D.E."/>
            <person name="Sieber C.M.K."/>
            <person name="Emerson J.B."/>
            <person name="Anantharaman K."/>
            <person name="Thomas B.C."/>
            <person name="Malmstrom R."/>
            <person name="Stieglmeier M."/>
            <person name="Klingl A."/>
            <person name="Woyke T."/>
            <person name="Ryan C.M."/>
            <person name="Banfield J.F."/>
        </authorList>
    </citation>
    <scope>NUCLEOTIDE SEQUENCE [LARGE SCALE GENOMIC DNA]</scope>
</reference>
<gene>
    <name evidence="1" type="ORF">COT99_02440</name>
</gene>
<organism evidence="1 2">
    <name type="scientific">Candidatus Falkowbacteria bacterium CG10_big_fil_rev_8_21_14_0_10_43_10</name>
    <dbReference type="NCBI Taxonomy" id="1974567"/>
    <lineage>
        <taxon>Bacteria</taxon>
        <taxon>Candidatus Falkowiibacteriota</taxon>
    </lineage>
</organism>
<evidence type="ECO:0000313" key="2">
    <source>
        <dbReference type="Proteomes" id="UP000228626"/>
    </source>
</evidence>
<dbReference type="Proteomes" id="UP000228626">
    <property type="component" value="Unassembled WGS sequence"/>
</dbReference>
<proteinExistence type="predicted"/>